<dbReference type="PROSITE" id="PS50125">
    <property type="entry name" value="GUANYLATE_CYCLASE_2"/>
    <property type="match status" value="1"/>
</dbReference>
<evidence type="ECO:0000259" key="2">
    <source>
        <dbReference type="PROSITE" id="PS50125"/>
    </source>
</evidence>
<feature type="domain" description="Guanylate cyclase" evidence="2">
    <location>
        <begin position="349"/>
        <end position="480"/>
    </location>
</feature>
<dbReference type="GO" id="GO:0004016">
    <property type="term" value="F:adenylate cyclase activity"/>
    <property type="evidence" value="ECO:0007669"/>
    <property type="project" value="UniProtKB-ARBA"/>
</dbReference>
<dbReference type="EMBL" id="AP027081">
    <property type="protein sequence ID" value="BDU75125.1"/>
    <property type="molecule type" value="Genomic_DNA"/>
</dbReference>
<evidence type="ECO:0000313" key="3">
    <source>
        <dbReference type="EMBL" id="BDU75125.1"/>
    </source>
</evidence>
<dbReference type="InterPro" id="IPR008984">
    <property type="entry name" value="SMAD_FHA_dom_sf"/>
</dbReference>
<dbReference type="SMART" id="SM00240">
    <property type="entry name" value="FHA"/>
    <property type="match status" value="1"/>
</dbReference>
<reference evidence="3" key="1">
    <citation type="journal article" date="2023" name="Int. J. Syst. Evol. Microbiol.">
        <title>Mesoterricola silvestris gen. nov., sp. nov., Mesoterricola sediminis sp. nov., Geothrix oryzae sp. nov., Geothrix edaphica sp. nov., Geothrix rubra sp. nov., and Geothrix limicola sp. nov., six novel members of Acidobacteriota isolated from soils.</title>
        <authorList>
            <person name="Itoh H."/>
            <person name="Sugisawa Y."/>
            <person name="Mise K."/>
            <person name="Xu Z."/>
            <person name="Kuniyasu M."/>
            <person name="Ushijima N."/>
            <person name="Kawano K."/>
            <person name="Kobayashi E."/>
            <person name="Shiratori Y."/>
            <person name="Masuda Y."/>
            <person name="Senoo K."/>
        </authorList>
    </citation>
    <scope>NUCLEOTIDE SEQUENCE</scope>
    <source>
        <strain evidence="3">W786</strain>
    </source>
</reference>
<dbReference type="KEGG" id="msea:METESE_00830"/>
<evidence type="ECO:0000259" key="1">
    <source>
        <dbReference type="PROSITE" id="PS50006"/>
    </source>
</evidence>
<dbReference type="Gene3D" id="2.60.200.20">
    <property type="match status" value="1"/>
</dbReference>
<dbReference type="SMART" id="SM00044">
    <property type="entry name" value="CYCc"/>
    <property type="match status" value="1"/>
</dbReference>
<dbReference type="InterPro" id="IPR029016">
    <property type="entry name" value="GAF-like_dom_sf"/>
</dbReference>
<dbReference type="GO" id="GO:0009190">
    <property type="term" value="P:cyclic nucleotide biosynthetic process"/>
    <property type="evidence" value="ECO:0007669"/>
    <property type="project" value="InterPro"/>
</dbReference>
<proteinExistence type="predicted"/>
<dbReference type="PANTHER" id="PTHR43081">
    <property type="entry name" value="ADENYLATE CYCLASE, TERMINAL-DIFFERENTIATION SPECIFIC-RELATED"/>
    <property type="match status" value="1"/>
</dbReference>
<dbReference type="SUPFAM" id="SSF49879">
    <property type="entry name" value="SMAD/FHA domain"/>
    <property type="match status" value="1"/>
</dbReference>
<dbReference type="SUPFAM" id="SSF55781">
    <property type="entry name" value="GAF domain-like"/>
    <property type="match status" value="1"/>
</dbReference>
<dbReference type="CDD" id="cd07302">
    <property type="entry name" value="CHD"/>
    <property type="match status" value="1"/>
</dbReference>
<dbReference type="GO" id="GO:0035556">
    <property type="term" value="P:intracellular signal transduction"/>
    <property type="evidence" value="ECO:0007669"/>
    <property type="project" value="InterPro"/>
</dbReference>
<keyword evidence="4" id="KW-1185">Reference proteome</keyword>
<feature type="domain" description="FHA" evidence="1">
    <location>
        <begin position="21"/>
        <end position="70"/>
    </location>
</feature>
<organism evidence="3 4">
    <name type="scientific">Mesoterricola sediminis</name>
    <dbReference type="NCBI Taxonomy" id="2927980"/>
    <lineage>
        <taxon>Bacteria</taxon>
        <taxon>Pseudomonadati</taxon>
        <taxon>Acidobacteriota</taxon>
        <taxon>Holophagae</taxon>
        <taxon>Holophagales</taxon>
        <taxon>Holophagaceae</taxon>
        <taxon>Mesoterricola</taxon>
    </lineage>
</organism>
<dbReference type="PANTHER" id="PTHR43081:SF1">
    <property type="entry name" value="ADENYLATE CYCLASE, TERMINAL-DIFFERENTIATION SPECIFIC"/>
    <property type="match status" value="1"/>
</dbReference>
<dbReference type="PROSITE" id="PS50006">
    <property type="entry name" value="FHA_DOMAIN"/>
    <property type="match status" value="1"/>
</dbReference>
<dbReference type="Gene3D" id="3.30.70.1230">
    <property type="entry name" value="Nucleotide cyclase"/>
    <property type="match status" value="1"/>
</dbReference>
<dbReference type="CDD" id="cd00060">
    <property type="entry name" value="FHA"/>
    <property type="match status" value="1"/>
</dbReference>
<dbReference type="RefSeq" id="WP_243335151.1">
    <property type="nucleotide sequence ID" value="NZ_AP027081.1"/>
</dbReference>
<dbReference type="Proteomes" id="UP001228113">
    <property type="component" value="Chromosome"/>
</dbReference>
<dbReference type="SMART" id="SM00065">
    <property type="entry name" value="GAF"/>
    <property type="match status" value="1"/>
</dbReference>
<sequence length="527" mass="57302">MYIILLVEGARQTVELTGDGVTVGRGEAAGIRVCSNAVSRVHARLFERDGQVYVQDMKSMNGTTLNDAPVLEPTPLRPGDTILLGEVPIQWLAEAVPAPAGSLTTSTARPHAENRIEMEERAFDTSGSIMVPHTTLEDLLARHPAEKAPAEVEALFQRLAAMAGKLLAAAGLPELLDSVMSLVTAQIRCQRGFILLTDPAGELVPEYVWEEKPGAITTPISRTIARTAMKDKVTILTTDARVDPRFSAGESIKIHGISSALCAPLIVETQALGVIYLEASLSKSGFKREDEHLLSAMANFAAVGIQRERETRFRQRLERYHSPQVVGEILRSSQNLDAPILQARRCEITVLFADISGFTRMSEGMEPLRLASILNRSFEALTDQIFQRGGTLDKYIGDAIMAFFGAPAPDPDHARHAVEAAVAMQQGLRALNGCRPEGFPELRMRIGINSGEAFAGDIGCEKRMDYTVMGSTVNLASRLESSVARPGQIAIGPRTAQLIQMQGLEQLDPVLVKGIDHEIRPFLVPWG</sequence>
<dbReference type="Pfam" id="PF00211">
    <property type="entry name" value="Guanylate_cyc"/>
    <property type="match status" value="1"/>
</dbReference>
<dbReference type="InterPro" id="IPR000253">
    <property type="entry name" value="FHA_dom"/>
</dbReference>
<dbReference type="Pfam" id="PF00498">
    <property type="entry name" value="FHA"/>
    <property type="match status" value="1"/>
</dbReference>
<dbReference type="SUPFAM" id="SSF55073">
    <property type="entry name" value="Nucleotide cyclase"/>
    <property type="match status" value="1"/>
</dbReference>
<gene>
    <name evidence="3" type="ORF">METESE_00830</name>
</gene>
<protein>
    <submittedName>
        <fullName evidence="3">Adenylate cyclase</fullName>
    </submittedName>
</protein>
<name>A0AA48KBI8_9BACT</name>
<dbReference type="InterPro" id="IPR050697">
    <property type="entry name" value="Adenylyl/Guanylyl_Cyclase_3/4"/>
</dbReference>
<dbReference type="AlphaFoldDB" id="A0AA48KBI8"/>
<dbReference type="Gene3D" id="3.30.450.40">
    <property type="match status" value="1"/>
</dbReference>
<accession>A0AA48KBI8</accession>
<dbReference type="InterPro" id="IPR003018">
    <property type="entry name" value="GAF"/>
</dbReference>
<dbReference type="InterPro" id="IPR029787">
    <property type="entry name" value="Nucleotide_cyclase"/>
</dbReference>
<evidence type="ECO:0000313" key="4">
    <source>
        <dbReference type="Proteomes" id="UP001228113"/>
    </source>
</evidence>
<dbReference type="Pfam" id="PF01590">
    <property type="entry name" value="GAF"/>
    <property type="match status" value="1"/>
</dbReference>
<dbReference type="InterPro" id="IPR001054">
    <property type="entry name" value="A/G_cyclase"/>
</dbReference>